<organism evidence="1 2">
    <name type="scientific">Mycolicibacterium mucogenicum DSM 44124</name>
    <dbReference type="NCBI Taxonomy" id="1226753"/>
    <lineage>
        <taxon>Bacteria</taxon>
        <taxon>Bacillati</taxon>
        <taxon>Actinomycetota</taxon>
        <taxon>Actinomycetes</taxon>
        <taxon>Mycobacteriales</taxon>
        <taxon>Mycobacteriaceae</taxon>
        <taxon>Mycolicibacterium</taxon>
    </lineage>
</organism>
<proteinExistence type="predicted"/>
<dbReference type="AlphaFoldDB" id="A0A8E4W3W1"/>
<reference evidence="1 2" key="1">
    <citation type="journal article" date="2019" name="BMC Evol. Biol.">
        <title>Comparative genomics of Mycobacterium mucogenicum and Mycobacterium neoaurum clade members emphasizing tRNA and non-coding RNA.</title>
        <authorList>
            <person name="Behra P.R.K."/>
            <person name="Pettersson B.M.F."/>
            <person name="Das S."/>
            <person name="Dasgupta S."/>
            <person name="Kirsebom L.A."/>
        </authorList>
    </citation>
    <scope>NUCLEOTIDE SEQUENCE [LARGE SCALE GENOMIC DNA]</scope>
    <source>
        <strain evidence="1 2">DSM 44124</strain>
    </source>
</reference>
<accession>A0A8E4W3W1</accession>
<dbReference type="GeneID" id="76723850"/>
<dbReference type="KEGG" id="mmuc:C1S78_002985"/>
<evidence type="ECO:0000313" key="1">
    <source>
        <dbReference type="EMBL" id="QPG70009.1"/>
    </source>
</evidence>
<reference evidence="1 2" key="2">
    <citation type="journal article" date="2019" name="Sci. Rep.">
        <title>Insight into the biology of Mycobacterium mucogenicum and Mycobacterium neoaurum clade members.</title>
        <authorList>
            <person name="Behra P.R.K."/>
            <person name="Pettersson B.M.F."/>
            <person name="Ramesh M."/>
            <person name="Dasgupta S."/>
            <person name="Kirsebom L.A."/>
        </authorList>
    </citation>
    <scope>NUCLEOTIDE SEQUENCE [LARGE SCALE GENOMIC DNA]</scope>
    <source>
        <strain evidence="1 2">DSM 44124</strain>
    </source>
</reference>
<keyword evidence="2" id="KW-1185">Reference proteome</keyword>
<gene>
    <name evidence="1" type="ORF">C1S78_002985</name>
</gene>
<dbReference type="EMBL" id="CP062008">
    <property type="protein sequence ID" value="QPG70009.1"/>
    <property type="molecule type" value="Genomic_DNA"/>
</dbReference>
<dbReference type="Proteomes" id="UP000309231">
    <property type="component" value="Chromosome"/>
</dbReference>
<name>A0A8E4W3W1_MYCMU</name>
<evidence type="ECO:0000313" key="2">
    <source>
        <dbReference type="Proteomes" id="UP000309231"/>
    </source>
</evidence>
<dbReference type="RefSeq" id="WP_053854573.1">
    <property type="nucleotide sequence ID" value="NZ_ANBS01000001.1"/>
</dbReference>
<protein>
    <submittedName>
        <fullName evidence="1">Uncharacterized protein</fullName>
    </submittedName>
</protein>
<sequence length="115" mass="11738">MTTNHHPTDPERTPAMFITAQRFTLAAGIVIGAALGLPAGAIISAPPASAAPVQEDQPGWDCVFDGNRICGPGNTQGVAAGCYNDRGALVAPWPCHIVTNAAGEADVYTGPAVTR</sequence>